<dbReference type="EMBL" id="KB469297">
    <property type="protein sequence ID" value="EPQ59783.1"/>
    <property type="molecule type" value="Genomic_DNA"/>
</dbReference>
<evidence type="ECO:0000256" key="1">
    <source>
        <dbReference type="SAM" id="MobiDB-lite"/>
    </source>
</evidence>
<sequence>MSSSVASSSASASTTRPERRQQRRDPNRGMERVLSSTTENKEWKIQLTSTHGPELTEEDFDLDEAKTARPHIQRGHAVSYPLASEKVNDEDEDDDDKEFRSHLREFVPSYRHVNVTGLSEEVYTTALYVDDSDNVRFFDVMGEIASRNQLTSHLPKNVEDIRKGPKCKWNAEAVSKEKVEDSDVIYKLPYHRVLVSTQYFASQVDLLKSFRDAIEAQKFLWESGEVHGNVDLNTMLTDEHRPGDKRGSHRGYLFDYEPARSFAIPGFENVNWRLLMSSVPQMREYIPDLIKKTKGMKFADDEPEEKKT</sequence>
<name>S7QKK2_GLOTA</name>
<gene>
    <name evidence="2" type="ORF">GLOTRDRAFT_109846</name>
</gene>
<protein>
    <submittedName>
        <fullName evidence="2">Uncharacterized protein</fullName>
    </submittedName>
</protein>
<feature type="region of interest" description="Disordered" evidence="1">
    <location>
        <begin position="1"/>
        <end position="61"/>
    </location>
</feature>
<dbReference type="RefSeq" id="XP_007862676.1">
    <property type="nucleotide sequence ID" value="XM_007864485.1"/>
</dbReference>
<feature type="compositionally biased region" description="Basic and acidic residues" evidence="1">
    <location>
        <begin position="16"/>
        <end position="31"/>
    </location>
</feature>
<dbReference type="Proteomes" id="UP000030669">
    <property type="component" value="Unassembled WGS sequence"/>
</dbReference>
<feature type="compositionally biased region" description="Low complexity" evidence="1">
    <location>
        <begin position="1"/>
        <end position="13"/>
    </location>
</feature>
<dbReference type="KEGG" id="gtr:GLOTRDRAFT_109846"/>
<evidence type="ECO:0000313" key="2">
    <source>
        <dbReference type="EMBL" id="EPQ59783.1"/>
    </source>
</evidence>
<proteinExistence type="predicted"/>
<reference evidence="2 3" key="1">
    <citation type="journal article" date="2012" name="Science">
        <title>The Paleozoic origin of enzymatic lignin decomposition reconstructed from 31 fungal genomes.</title>
        <authorList>
            <person name="Floudas D."/>
            <person name="Binder M."/>
            <person name="Riley R."/>
            <person name="Barry K."/>
            <person name="Blanchette R.A."/>
            <person name="Henrissat B."/>
            <person name="Martinez A.T."/>
            <person name="Otillar R."/>
            <person name="Spatafora J.W."/>
            <person name="Yadav J.S."/>
            <person name="Aerts A."/>
            <person name="Benoit I."/>
            <person name="Boyd A."/>
            <person name="Carlson A."/>
            <person name="Copeland A."/>
            <person name="Coutinho P.M."/>
            <person name="de Vries R.P."/>
            <person name="Ferreira P."/>
            <person name="Findley K."/>
            <person name="Foster B."/>
            <person name="Gaskell J."/>
            <person name="Glotzer D."/>
            <person name="Gorecki P."/>
            <person name="Heitman J."/>
            <person name="Hesse C."/>
            <person name="Hori C."/>
            <person name="Igarashi K."/>
            <person name="Jurgens J.A."/>
            <person name="Kallen N."/>
            <person name="Kersten P."/>
            <person name="Kohler A."/>
            <person name="Kuees U."/>
            <person name="Kumar T.K.A."/>
            <person name="Kuo A."/>
            <person name="LaButti K."/>
            <person name="Larrondo L.F."/>
            <person name="Lindquist E."/>
            <person name="Ling A."/>
            <person name="Lombard V."/>
            <person name="Lucas S."/>
            <person name="Lundell T."/>
            <person name="Martin R."/>
            <person name="McLaughlin D.J."/>
            <person name="Morgenstern I."/>
            <person name="Morin E."/>
            <person name="Murat C."/>
            <person name="Nagy L.G."/>
            <person name="Nolan M."/>
            <person name="Ohm R.A."/>
            <person name="Patyshakuliyeva A."/>
            <person name="Rokas A."/>
            <person name="Ruiz-Duenas F.J."/>
            <person name="Sabat G."/>
            <person name="Salamov A."/>
            <person name="Samejima M."/>
            <person name="Schmutz J."/>
            <person name="Slot J.C."/>
            <person name="St John F."/>
            <person name="Stenlid J."/>
            <person name="Sun H."/>
            <person name="Sun S."/>
            <person name="Syed K."/>
            <person name="Tsang A."/>
            <person name="Wiebenga A."/>
            <person name="Young D."/>
            <person name="Pisabarro A."/>
            <person name="Eastwood D.C."/>
            <person name="Martin F."/>
            <person name="Cullen D."/>
            <person name="Grigoriev I.V."/>
            <person name="Hibbett D.S."/>
        </authorList>
    </citation>
    <scope>NUCLEOTIDE SEQUENCE [LARGE SCALE GENOMIC DNA]</scope>
    <source>
        <strain evidence="2 3">ATCC 11539</strain>
    </source>
</reference>
<organism evidence="2 3">
    <name type="scientific">Gloeophyllum trabeum (strain ATCC 11539 / FP-39264 / Madison 617)</name>
    <name type="common">Brown rot fungus</name>
    <dbReference type="NCBI Taxonomy" id="670483"/>
    <lineage>
        <taxon>Eukaryota</taxon>
        <taxon>Fungi</taxon>
        <taxon>Dikarya</taxon>
        <taxon>Basidiomycota</taxon>
        <taxon>Agaricomycotina</taxon>
        <taxon>Agaricomycetes</taxon>
        <taxon>Gloeophyllales</taxon>
        <taxon>Gloeophyllaceae</taxon>
        <taxon>Gloeophyllum</taxon>
    </lineage>
</organism>
<dbReference type="OrthoDB" id="2747778at2759"/>
<dbReference type="GeneID" id="19299107"/>
<dbReference type="HOGENOM" id="CLU_903298_0_0_1"/>
<accession>S7QKK2</accession>
<evidence type="ECO:0000313" key="3">
    <source>
        <dbReference type="Proteomes" id="UP000030669"/>
    </source>
</evidence>
<keyword evidence="3" id="KW-1185">Reference proteome</keyword>
<dbReference type="AlphaFoldDB" id="S7QKK2"/>